<evidence type="ECO:0000313" key="2">
    <source>
        <dbReference type="WBParaSite" id="MCU_011884-RA"/>
    </source>
</evidence>
<dbReference type="InterPro" id="IPR035940">
    <property type="entry name" value="CAP_sf"/>
</dbReference>
<name>A0A5K3FUL0_MESCO</name>
<dbReference type="Pfam" id="PF00188">
    <property type="entry name" value="CAP"/>
    <property type="match status" value="1"/>
</dbReference>
<dbReference type="InterPro" id="IPR001283">
    <property type="entry name" value="CRISP-related"/>
</dbReference>
<dbReference type="WBParaSite" id="MCU_011884-RA">
    <property type="protein sequence ID" value="MCU_011884-RA"/>
    <property type="gene ID" value="MCU_011884"/>
</dbReference>
<dbReference type="AlphaFoldDB" id="A0A5K3FUL0"/>
<proteinExistence type="predicted"/>
<dbReference type="InterPro" id="IPR014044">
    <property type="entry name" value="CAP_dom"/>
</dbReference>
<dbReference type="CDD" id="cd05380">
    <property type="entry name" value="CAP_euk"/>
    <property type="match status" value="1"/>
</dbReference>
<reference evidence="2" key="1">
    <citation type="submission" date="2019-11" db="UniProtKB">
        <authorList>
            <consortium name="WormBaseParasite"/>
        </authorList>
    </citation>
    <scope>IDENTIFICATION</scope>
</reference>
<evidence type="ECO:0000259" key="1">
    <source>
        <dbReference type="SMART" id="SM00198"/>
    </source>
</evidence>
<feature type="domain" description="SCP" evidence="1">
    <location>
        <begin position="8"/>
        <end position="150"/>
    </location>
</feature>
<dbReference type="Gene3D" id="3.40.33.10">
    <property type="entry name" value="CAP"/>
    <property type="match status" value="1"/>
</dbReference>
<protein>
    <submittedName>
        <fullName evidence="2">SCP domain-containing protein</fullName>
    </submittedName>
</protein>
<organism evidence="2">
    <name type="scientific">Mesocestoides corti</name>
    <name type="common">Flatworm</name>
    <dbReference type="NCBI Taxonomy" id="53468"/>
    <lineage>
        <taxon>Eukaryota</taxon>
        <taxon>Metazoa</taxon>
        <taxon>Spiralia</taxon>
        <taxon>Lophotrochozoa</taxon>
        <taxon>Platyhelminthes</taxon>
        <taxon>Cestoda</taxon>
        <taxon>Eucestoda</taxon>
        <taxon>Cyclophyllidea</taxon>
        <taxon>Mesocestoididae</taxon>
        <taxon>Mesocestoides</taxon>
    </lineage>
</organism>
<dbReference type="PANTHER" id="PTHR10334">
    <property type="entry name" value="CYSTEINE-RICH SECRETORY PROTEIN-RELATED"/>
    <property type="match status" value="1"/>
</dbReference>
<sequence length="232" mass="26646">MAQVPTQHERDVILEYHRKLRENVQPTASNMLLMRYSLELEKLADVWLSYCTPKKPDIYSFKQYRNTGVLLTSMGTYKSTYDKIFHYIAYQKNFYNYENNTCEHKCDGFKQFVCLLKMVWATTTEFACSIAKCSDEYNIMCLYRPGSDVHLGRPYEKGRSCSKCPEGYGCFRNQCDAESQPITDALVAESENDLKMPIQPVPIQANTLTSASTSPISLKILLIIVLFMSKIA</sequence>
<dbReference type="SUPFAM" id="SSF55797">
    <property type="entry name" value="PR-1-like"/>
    <property type="match status" value="1"/>
</dbReference>
<accession>A0A5K3FUL0</accession>
<dbReference type="SMART" id="SM00198">
    <property type="entry name" value="SCP"/>
    <property type="match status" value="1"/>
</dbReference>